<accession>A0A7W8E642</accession>
<dbReference type="Proteomes" id="UP000540989">
    <property type="component" value="Unassembled WGS sequence"/>
</dbReference>
<name>A0A7W8E642_9BACT</name>
<comment type="caution">
    <text evidence="1">The sequence shown here is derived from an EMBL/GenBank/DDBJ whole genome shotgun (WGS) entry which is preliminary data.</text>
</comment>
<evidence type="ECO:0000313" key="1">
    <source>
        <dbReference type="EMBL" id="MBB5060813.1"/>
    </source>
</evidence>
<sequence>MDSLLDLIAEIGDADDDDTVIRIGTVTTIGKGLELHLELSTFDLGENTRKIEVRCEEVLDYAVRNEVASSIILTSNHPLLWRFTYDTASAFFKGTPPDVYAATGALYEAHRHATDDWFGLETQLNGGLKLSQLLSAGNGLLARGPIPLLTAYKDVLSQYSVEVEIVGPYPPGGMMSSAEVQNRLRKESKALIVGDSYVAGIGWTAP</sequence>
<reference evidence="1 2" key="1">
    <citation type="submission" date="2020-08" db="EMBL/GenBank/DDBJ databases">
        <title>Genomic Encyclopedia of Type Strains, Phase IV (KMG-V): Genome sequencing to study the core and pangenomes of soil and plant-associated prokaryotes.</title>
        <authorList>
            <person name="Whitman W."/>
        </authorList>
    </citation>
    <scope>NUCLEOTIDE SEQUENCE [LARGE SCALE GENOMIC DNA]</scope>
    <source>
        <strain evidence="1 2">M8UP14</strain>
    </source>
</reference>
<protein>
    <submittedName>
        <fullName evidence="1">Uncharacterized protein</fullName>
    </submittedName>
</protein>
<keyword evidence="2" id="KW-1185">Reference proteome</keyword>
<evidence type="ECO:0000313" key="2">
    <source>
        <dbReference type="Proteomes" id="UP000540989"/>
    </source>
</evidence>
<dbReference type="EMBL" id="JACHIP010000020">
    <property type="protein sequence ID" value="MBB5060813.1"/>
    <property type="molecule type" value="Genomic_DNA"/>
</dbReference>
<dbReference type="RefSeq" id="WP_184223350.1">
    <property type="nucleotide sequence ID" value="NZ_JACHIP010000020.1"/>
</dbReference>
<organism evidence="1 2">
    <name type="scientific">Granulicella aggregans</name>
    <dbReference type="NCBI Taxonomy" id="474949"/>
    <lineage>
        <taxon>Bacteria</taxon>
        <taxon>Pseudomonadati</taxon>
        <taxon>Acidobacteriota</taxon>
        <taxon>Terriglobia</taxon>
        <taxon>Terriglobales</taxon>
        <taxon>Acidobacteriaceae</taxon>
        <taxon>Granulicella</taxon>
    </lineage>
</organism>
<proteinExistence type="predicted"/>
<dbReference type="AlphaFoldDB" id="A0A7W8E642"/>
<gene>
    <name evidence="1" type="ORF">HDF16_005549</name>
</gene>